<dbReference type="GO" id="GO:0097367">
    <property type="term" value="F:carbohydrate derivative binding"/>
    <property type="evidence" value="ECO:0007669"/>
    <property type="project" value="InterPro"/>
</dbReference>
<sequence>MKNNSDEIKKTAKEVLEVENNELAKSHKSIDGNFIKSVNIINSISGRVVVLGIGKSGIIGRKIAATLASTGTPALFMHPVEALHGDLGMIQTSDAILALSFSGNTEEISKLIPLISKRKLPVISMTGNENSKLAKLSDVHIKMHVSKEACPYNLAPTSSTTVMLALGDALAICLMRLKHFEKKDFAVFHPGGSLGKLLTNNVSDLMSTGNMNPVVTGDKLVKDALFVMTKTKAGATSVVDKNGKLLGFFTDGDLRRALQADHNILDKKVSAIMTKKPTAVLQDTPAVEAAKIISERRIDNVPVIDKKGKVVGILDKSDLIDFIALIDKN</sequence>
<dbReference type="InterPro" id="IPR035474">
    <property type="entry name" value="SIS_Kpsf"/>
</dbReference>
<evidence type="ECO:0000256" key="2">
    <source>
        <dbReference type="ARBA" id="ARBA00022737"/>
    </source>
</evidence>
<evidence type="ECO:0000259" key="8">
    <source>
        <dbReference type="PROSITE" id="PS51371"/>
    </source>
</evidence>
<dbReference type="STRING" id="445932.Emin_0591"/>
<proteinExistence type="inferred from homology"/>
<keyword evidence="5" id="KW-0862">Zinc</keyword>
<dbReference type="PIRSF" id="PIRSF004692">
    <property type="entry name" value="KdsD_KpsF"/>
    <property type="match status" value="1"/>
</dbReference>
<dbReference type="CDD" id="cd05014">
    <property type="entry name" value="SIS_Kpsf"/>
    <property type="match status" value="1"/>
</dbReference>
<dbReference type="InterPro" id="IPR001347">
    <property type="entry name" value="SIS_dom"/>
</dbReference>
<dbReference type="Gene3D" id="3.10.580.10">
    <property type="entry name" value="CBS-domain"/>
    <property type="match status" value="1"/>
</dbReference>
<dbReference type="EMBL" id="CP001055">
    <property type="protein sequence ID" value="ACC98146.1"/>
    <property type="molecule type" value="Genomic_DNA"/>
</dbReference>
<dbReference type="KEGG" id="emi:Emin_0591"/>
<dbReference type="FunFam" id="3.40.50.10490:FF:000011">
    <property type="entry name" value="Arabinose 5-phosphate isomerase"/>
    <property type="match status" value="1"/>
</dbReference>
<dbReference type="RefSeq" id="WP_012414761.1">
    <property type="nucleotide sequence ID" value="NC_010644.1"/>
</dbReference>
<dbReference type="EC" id="5.3.1.13" evidence="10"/>
<dbReference type="GO" id="GO:0046872">
    <property type="term" value="F:metal ion binding"/>
    <property type="evidence" value="ECO:0007669"/>
    <property type="project" value="UniProtKB-KW"/>
</dbReference>
<feature type="site" description="Catalytically relevant" evidence="6">
    <location>
        <position position="55"/>
    </location>
</feature>
<feature type="domain" description="SIS" evidence="9">
    <location>
        <begin position="37"/>
        <end position="180"/>
    </location>
</feature>
<dbReference type="Pfam" id="PF01380">
    <property type="entry name" value="SIS"/>
    <property type="match status" value="1"/>
</dbReference>
<feature type="domain" description="CBS" evidence="8">
    <location>
        <begin position="206"/>
        <end position="264"/>
    </location>
</feature>
<dbReference type="NCBIfam" id="TIGR00393">
    <property type="entry name" value="kpsF"/>
    <property type="match status" value="1"/>
</dbReference>
<evidence type="ECO:0000256" key="5">
    <source>
        <dbReference type="PIRSR" id="PIRSR004692-2"/>
    </source>
</evidence>
<dbReference type="InterPro" id="IPR050986">
    <property type="entry name" value="GutQ/KpsF_isomerases"/>
</dbReference>
<dbReference type="GO" id="GO:0019146">
    <property type="term" value="F:arabinose-5-phosphate isomerase activity"/>
    <property type="evidence" value="ECO:0007669"/>
    <property type="project" value="UniProtKB-EC"/>
</dbReference>
<evidence type="ECO:0000256" key="1">
    <source>
        <dbReference type="ARBA" id="ARBA00008165"/>
    </source>
</evidence>
<accession>B2KC19</accession>
<dbReference type="HOGENOM" id="CLU_040681_13_1_0"/>
<feature type="site" description="Catalytically relevant" evidence="6">
    <location>
        <position position="107"/>
    </location>
</feature>
<dbReference type="InterPro" id="IPR046342">
    <property type="entry name" value="CBS_dom_sf"/>
</dbReference>
<evidence type="ECO:0000256" key="6">
    <source>
        <dbReference type="PIRSR" id="PIRSR004692-3"/>
    </source>
</evidence>
<dbReference type="SMART" id="SM00116">
    <property type="entry name" value="CBS"/>
    <property type="match status" value="2"/>
</dbReference>
<keyword evidence="3 7" id="KW-0129">CBS domain</keyword>
<comment type="similarity">
    <text evidence="1 4">Belongs to the SIS family. GutQ/KpsF subfamily.</text>
</comment>
<dbReference type="PANTHER" id="PTHR42745:SF1">
    <property type="entry name" value="ARABINOSE 5-PHOSPHATE ISOMERASE KDSD"/>
    <property type="match status" value="1"/>
</dbReference>
<keyword evidence="10" id="KW-0413">Isomerase</keyword>
<evidence type="ECO:0000259" key="9">
    <source>
        <dbReference type="PROSITE" id="PS51464"/>
    </source>
</evidence>
<dbReference type="SUPFAM" id="SSF53697">
    <property type="entry name" value="SIS domain"/>
    <property type="match status" value="1"/>
</dbReference>
<dbReference type="Proteomes" id="UP000001029">
    <property type="component" value="Chromosome"/>
</dbReference>
<feature type="binding site" evidence="5">
    <location>
        <position position="78"/>
    </location>
    <ligand>
        <name>Zn(2+)</name>
        <dbReference type="ChEBI" id="CHEBI:29105"/>
    </ligand>
</feature>
<evidence type="ECO:0000256" key="4">
    <source>
        <dbReference type="PIRNR" id="PIRNR004692"/>
    </source>
</evidence>
<dbReference type="PANTHER" id="PTHR42745">
    <property type="match status" value="1"/>
</dbReference>
<feature type="domain" description="CBS" evidence="8">
    <location>
        <begin position="273"/>
        <end position="329"/>
    </location>
</feature>
<dbReference type="OrthoDB" id="9762536at2"/>
<dbReference type="PROSITE" id="PS51464">
    <property type="entry name" value="SIS"/>
    <property type="match status" value="1"/>
</dbReference>
<dbReference type="InterPro" id="IPR000644">
    <property type="entry name" value="CBS_dom"/>
</dbReference>
<dbReference type="AlphaFoldDB" id="B2KC19"/>
<evidence type="ECO:0000256" key="7">
    <source>
        <dbReference type="PROSITE-ProRule" id="PRU00703"/>
    </source>
</evidence>
<organism evidence="10 11">
    <name type="scientific">Elusimicrobium minutum (strain Pei191)</name>
    <dbReference type="NCBI Taxonomy" id="445932"/>
    <lineage>
        <taxon>Bacteria</taxon>
        <taxon>Pseudomonadati</taxon>
        <taxon>Elusimicrobiota</taxon>
        <taxon>Elusimicrobia</taxon>
        <taxon>Elusimicrobiales</taxon>
        <taxon>Elusimicrobiaceae</taxon>
        <taxon>Elusimicrobium</taxon>
    </lineage>
</organism>
<dbReference type="GO" id="GO:0005975">
    <property type="term" value="P:carbohydrate metabolic process"/>
    <property type="evidence" value="ECO:0007669"/>
    <property type="project" value="InterPro"/>
</dbReference>
<dbReference type="InterPro" id="IPR046348">
    <property type="entry name" value="SIS_dom_sf"/>
</dbReference>
<dbReference type="Gene3D" id="3.40.50.10490">
    <property type="entry name" value="Glucose-6-phosphate isomerase like protein, domain 1"/>
    <property type="match status" value="1"/>
</dbReference>
<keyword evidence="11" id="KW-1185">Reference proteome</keyword>
<protein>
    <submittedName>
        <fullName evidence="10">Arabinose-5-phosphate isomerase</fullName>
        <ecNumber evidence="10">5.3.1.13</ecNumber>
    </submittedName>
</protein>
<evidence type="ECO:0000256" key="3">
    <source>
        <dbReference type="ARBA" id="ARBA00023122"/>
    </source>
</evidence>
<evidence type="ECO:0000313" key="11">
    <source>
        <dbReference type="Proteomes" id="UP000001029"/>
    </source>
</evidence>
<feature type="site" description="Catalytically relevant" evidence="6">
    <location>
        <position position="148"/>
    </location>
</feature>
<dbReference type="Pfam" id="PF00571">
    <property type="entry name" value="CBS"/>
    <property type="match status" value="2"/>
</dbReference>
<evidence type="ECO:0000313" key="10">
    <source>
        <dbReference type="EMBL" id="ACC98146.1"/>
    </source>
</evidence>
<keyword evidence="2" id="KW-0677">Repeat</keyword>
<feature type="site" description="Catalytically relevant" evidence="6">
    <location>
        <position position="189"/>
    </location>
</feature>
<name>B2KC19_ELUMP</name>
<dbReference type="PROSITE" id="PS51371">
    <property type="entry name" value="CBS"/>
    <property type="match status" value="2"/>
</dbReference>
<dbReference type="CDD" id="cd04604">
    <property type="entry name" value="CBS_pair_SIS_assoc"/>
    <property type="match status" value="1"/>
</dbReference>
<dbReference type="InterPro" id="IPR004800">
    <property type="entry name" value="KdsD/KpsF-type"/>
</dbReference>
<keyword evidence="5" id="KW-0479">Metal-binding</keyword>
<dbReference type="GO" id="GO:1901135">
    <property type="term" value="P:carbohydrate derivative metabolic process"/>
    <property type="evidence" value="ECO:0007669"/>
    <property type="project" value="InterPro"/>
</dbReference>
<reference evidence="10 11" key="1">
    <citation type="journal article" date="2009" name="Appl. Environ. Microbiol.">
        <title>Genomic analysis of 'Elusimicrobium minutum,' the first cultivated representative of the phylum 'Elusimicrobia' (formerly termite group 1).</title>
        <authorList>
            <person name="Herlemann D.P.R."/>
            <person name="Geissinger O."/>
            <person name="Ikeda-Ohtsubo W."/>
            <person name="Kunin V."/>
            <person name="Sun H."/>
            <person name="Lapidus A."/>
            <person name="Hugenholtz P."/>
            <person name="Brune A."/>
        </authorList>
    </citation>
    <scope>NUCLEOTIDE SEQUENCE [LARGE SCALE GENOMIC DNA]</scope>
    <source>
        <strain evidence="10 11">Pei191</strain>
    </source>
</reference>
<gene>
    <name evidence="10" type="ordered locus">Emin_0591</name>
</gene>